<name>F5Y6K5_LEAAZ</name>
<dbReference type="CDD" id="cd10441">
    <property type="entry name" value="GIY-YIG_COG1833"/>
    <property type="match status" value="1"/>
</dbReference>
<evidence type="ECO:0000259" key="1">
    <source>
        <dbReference type="Pfam" id="PF03749"/>
    </source>
</evidence>
<dbReference type="InterPro" id="IPR005224">
    <property type="entry name" value="SfsA"/>
</dbReference>
<dbReference type="GO" id="GO:0003677">
    <property type="term" value="F:DNA binding"/>
    <property type="evidence" value="ECO:0007669"/>
    <property type="project" value="InterPro"/>
</dbReference>
<dbReference type="STRING" id="545695.TREAZ_1269"/>
<dbReference type="Gene3D" id="3.40.1350.60">
    <property type="match status" value="1"/>
</dbReference>
<proteinExistence type="predicted"/>
<dbReference type="PANTHER" id="PTHR37460">
    <property type="entry name" value="ENDONUCLEASE III"/>
    <property type="match status" value="1"/>
</dbReference>
<keyword evidence="3" id="KW-1185">Reference proteome</keyword>
<dbReference type="Pfam" id="PF01986">
    <property type="entry name" value="DUF123"/>
    <property type="match status" value="1"/>
</dbReference>
<evidence type="ECO:0000313" key="2">
    <source>
        <dbReference type="EMBL" id="AEF81861.1"/>
    </source>
</evidence>
<dbReference type="KEGG" id="taz:TREAZ_1269"/>
<dbReference type="Pfam" id="PF03749">
    <property type="entry name" value="SfsA"/>
    <property type="match status" value="1"/>
</dbReference>
<dbReference type="CDD" id="cd22359">
    <property type="entry name" value="SfsA-like_bacterial"/>
    <property type="match status" value="1"/>
</dbReference>
<dbReference type="PANTHER" id="PTHR37460:SF1">
    <property type="entry name" value="ENDONUCLEASE III"/>
    <property type="match status" value="1"/>
</dbReference>
<dbReference type="HOGENOM" id="CLU_060934_0_0_12"/>
<evidence type="ECO:0000313" key="3">
    <source>
        <dbReference type="Proteomes" id="UP000009222"/>
    </source>
</evidence>
<dbReference type="eggNOG" id="COG1489">
    <property type="taxonomic scope" value="Bacteria"/>
</dbReference>
<accession>F5Y6K5</accession>
<protein>
    <submittedName>
        <fullName evidence="2">SfsA</fullName>
    </submittedName>
</protein>
<gene>
    <name evidence="2" type="ordered locus">TREAZ_1269</name>
</gene>
<dbReference type="AlphaFoldDB" id="F5Y6K5"/>
<dbReference type="InterPro" id="IPR040452">
    <property type="entry name" value="SfsA_C"/>
</dbReference>
<reference evidence="2 3" key="2">
    <citation type="journal article" date="2011" name="ISME J.">
        <title>RNA-seq reveals cooperative metabolic interactions between two termite-gut spirochete species in co-culture.</title>
        <authorList>
            <person name="Rosenthal A.Z."/>
            <person name="Matson E.G."/>
            <person name="Eldar A."/>
            <person name="Leadbetter J.R."/>
        </authorList>
    </citation>
    <scope>NUCLEOTIDE SEQUENCE [LARGE SCALE GENOMIC DNA]</scope>
    <source>
        <strain evidence="3">ATCC BAA-888 / DSM 13862 / ZAS-9</strain>
    </source>
</reference>
<dbReference type="InParanoid" id="F5Y6K5"/>
<dbReference type="InterPro" id="IPR002837">
    <property type="entry name" value="DUF123"/>
</dbReference>
<reference evidence="3" key="1">
    <citation type="submission" date="2009-12" db="EMBL/GenBank/DDBJ databases">
        <title>Complete sequence of Treponema azotonutricium strain ZAS-9.</title>
        <authorList>
            <person name="Tetu S.G."/>
            <person name="Matson E."/>
            <person name="Ren Q."/>
            <person name="Seshadri R."/>
            <person name="Elbourne L."/>
            <person name="Hassan K.A."/>
            <person name="Durkin A."/>
            <person name="Radune D."/>
            <person name="Mohamoud Y."/>
            <person name="Shay R."/>
            <person name="Jin S."/>
            <person name="Zhang X."/>
            <person name="Lucey K."/>
            <person name="Ballor N.R."/>
            <person name="Ottesen E."/>
            <person name="Rosenthal R."/>
            <person name="Allen A."/>
            <person name="Leadbetter J.R."/>
            <person name="Paulsen I.T."/>
        </authorList>
    </citation>
    <scope>NUCLEOTIDE SEQUENCE [LARGE SCALE GENOMIC DNA]</scope>
    <source>
        <strain evidence="3">ATCC BAA-888 / DSM 13862 / ZAS-9</strain>
    </source>
</reference>
<dbReference type="EMBL" id="CP001841">
    <property type="protein sequence ID" value="AEF81861.1"/>
    <property type="molecule type" value="Genomic_DNA"/>
</dbReference>
<sequence>MPLILEKRAIQKAGGSLAKTAWTAAAIRYNDTIMPLYASRANLAAEKLILKKTIPGLQEIHPEFSLGGSRFDFLCIDRQGQRHLVEVKACSLVEHRVAMFPDAPSGRALKHLEELARLNEEGYFCHVLFVITQGSPKIFIPNLHTDPQFAAALSQYCLPAEKGTEAPVQAHAALIRCDEDGMAELVSPSTIPMDLSYGKLAASDSGSYLIVLELAQKAEAEIGSLGRISFEKGWYVYAGSAMKNLSSRISRHLRKTHKKKHWHLDYLTPHAQSIKGFPVISFRNLECDLAGDLIALGGKPIAGFGSSDCKAKGAGKKACPSHLVFFPSPPLLNHGFTDIIFKYRSFVS</sequence>
<dbReference type="Proteomes" id="UP000009222">
    <property type="component" value="Chromosome"/>
</dbReference>
<organism evidence="2 3">
    <name type="scientific">Leadbettera azotonutricia (strain ATCC BAA-888 / DSM 13862 / ZAS-9)</name>
    <name type="common">Treponema azotonutricium</name>
    <dbReference type="NCBI Taxonomy" id="545695"/>
    <lineage>
        <taxon>Bacteria</taxon>
        <taxon>Pseudomonadati</taxon>
        <taxon>Spirochaetota</taxon>
        <taxon>Spirochaetia</taxon>
        <taxon>Spirochaetales</taxon>
        <taxon>Breznakiellaceae</taxon>
        <taxon>Leadbettera</taxon>
    </lineage>
</organism>
<dbReference type="eggNOG" id="COG1833">
    <property type="taxonomic scope" value="Bacteria"/>
</dbReference>
<feature type="domain" description="Sugar fermentation stimulation protein C-terminal" evidence="1">
    <location>
        <begin position="41"/>
        <end position="156"/>
    </location>
</feature>